<dbReference type="InterPro" id="IPR023772">
    <property type="entry name" value="DNA-bd_HTH_TetR-type_CS"/>
</dbReference>
<dbReference type="GO" id="GO:0003700">
    <property type="term" value="F:DNA-binding transcription factor activity"/>
    <property type="evidence" value="ECO:0007669"/>
    <property type="project" value="TreeGrafter"/>
</dbReference>
<evidence type="ECO:0000256" key="1">
    <source>
        <dbReference type="ARBA" id="ARBA00023125"/>
    </source>
</evidence>
<dbReference type="EMBL" id="CP031165">
    <property type="protein sequence ID" value="AXV09014.1"/>
    <property type="molecule type" value="Genomic_DNA"/>
</dbReference>
<feature type="domain" description="HTH tetR-type" evidence="3">
    <location>
        <begin position="10"/>
        <end position="70"/>
    </location>
</feature>
<dbReference type="InterPro" id="IPR009057">
    <property type="entry name" value="Homeodomain-like_sf"/>
</dbReference>
<protein>
    <submittedName>
        <fullName evidence="4">Transcriptional regulator, TetR family</fullName>
    </submittedName>
</protein>
<dbReference type="GO" id="GO:0000976">
    <property type="term" value="F:transcription cis-regulatory region binding"/>
    <property type="evidence" value="ECO:0007669"/>
    <property type="project" value="TreeGrafter"/>
</dbReference>
<evidence type="ECO:0000259" key="3">
    <source>
        <dbReference type="PROSITE" id="PS50977"/>
    </source>
</evidence>
<dbReference type="OrthoDB" id="8479950at2"/>
<dbReference type="PROSITE" id="PS50977">
    <property type="entry name" value="HTH_TETR_2"/>
    <property type="match status" value="1"/>
</dbReference>
<dbReference type="KEGG" id="euz:DVS28_a4348"/>
<evidence type="ECO:0000256" key="2">
    <source>
        <dbReference type="PROSITE-ProRule" id="PRU00335"/>
    </source>
</evidence>
<dbReference type="Gene3D" id="1.10.357.10">
    <property type="entry name" value="Tetracycline Repressor, domain 2"/>
    <property type="match status" value="1"/>
</dbReference>
<dbReference type="RefSeq" id="WP_114593268.1">
    <property type="nucleotide sequence ID" value="NZ_CP031165.1"/>
</dbReference>
<keyword evidence="5" id="KW-1185">Reference proteome</keyword>
<name>A0A346Y3G7_9ACTN</name>
<dbReference type="InterPro" id="IPR001647">
    <property type="entry name" value="HTH_TetR"/>
</dbReference>
<evidence type="ECO:0000313" key="5">
    <source>
        <dbReference type="Proteomes" id="UP000264006"/>
    </source>
</evidence>
<feature type="DNA-binding region" description="H-T-H motif" evidence="2">
    <location>
        <begin position="33"/>
        <end position="52"/>
    </location>
</feature>
<dbReference type="Proteomes" id="UP000264006">
    <property type="component" value="Chromosome"/>
</dbReference>
<dbReference type="InterPro" id="IPR050109">
    <property type="entry name" value="HTH-type_TetR-like_transc_reg"/>
</dbReference>
<proteinExistence type="predicted"/>
<dbReference type="AlphaFoldDB" id="A0A346Y3G7"/>
<organism evidence="4 5">
    <name type="scientific">Euzebya pacifica</name>
    <dbReference type="NCBI Taxonomy" id="1608957"/>
    <lineage>
        <taxon>Bacteria</taxon>
        <taxon>Bacillati</taxon>
        <taxon>Actinomycetota</taxon>
        <taxon>Nitriliruptoria</taxon>
        <taxon>Euzebyales</taxon>
    </lineage>
</organism>
<dbReference type="InterPro" id="IPR036271">
    <property type="entry name" value="Tet_transcr_reg_TetR-rel_C_sf"/>
</dbReference>
<dbReference type="PANTHER" id="PTHR30055:SF226">
    <property type="entry name" value="HTH-TYPE TRANSCRIPTIONAL REGULATOR PKSA"/>
    <property type="match status" value="1"/>
</dbReference>
<sequence>MSTTRQRQALASRRRIADAALELFAAHGVAATSTRSIAARAGVSEGLVFRYFPTKRDLLDGVVADGPTIAAALRDVVDGAGAKPVRTVAVALAERFADLASSEAALLSVLIGESRTDAVLHAAFTRAVDDAAGALADYLAERVAAGEVDAGLDRRAAAQQLIGGLLLILLTAAAPHDDHDRHPILREEARATTALWTRTCTAPAPT</sequence>
<dbReference type="PANTHER" id="PTHR30055">
    <property type="entry name" value="HTH-TYPE TRANSCRIPTIONAL REGULATOR RUTR"/>
    <property type="match status" value="1"/>
</dbReference>
<accession>A0A346Y3G7</accession>
<dbReference type="SUPFAM" id="SSF46689">
    <property type="entry name" value="Homeodomain-like"/>
    <property type="match status" value="1"/>
</dbReference>
<reference evidence="4 5" key="1">
    <citation type="submission" date="2018-09" db="EMBL/GenBank/DDBJ databases">
        <title>Complete genome sequence of Euzebya sp. DY32-46 isolated from seawater of Pacific Ocean.</title>
        <authorList>
            <person name="Xu L."/>
            <person name="Wu Y.-H."/>
            <person name="Xu X.-W."/>
        </authorList>
    </citation>
    <scope>NUCLEOTIDE SEQUENCE [LARGE SCALE GENOMIC DNA]</scope>
    <source>
        <strain evidence="4 5">DY32-46</strain>
    </source>
</reference>
<keyword evidence="1 2" id="KW-0238">DNA-binding</keyword>
<dbReference type="PROSITE" id="PS01081">
    <property type="entry name" value="HTH_TETR_1"/>
    <property type="match status" value="1"/>
</dbReference>
<dbReference type="SUPFAM" id="SSF48498">
    <property type="entry name" value="Tetracyclin repressor-like, C-terminal domain"/>
    <property type="match status" value="1"/>
</dbReference>
<gene>
    <name evidence="4" type="ORF">DVS28_a4348</name>
</gene>
<evidence type="ECO:0000313" key="4">
    <source>
        <dbReference type="EMBL" id="AXV09014.1"/>
    </source>
</evidence>
<dbReference type="Pfam" id="PF00440">
    <property type="entry name" value="TetR_N"/>
    <property type="match status" value="1"/>
</dbReference>
<dbReference type="PRINTS" id="PR00455">
    <property type="entry name" value="HTHTETR"/>
</dbReference>